<comment type="caution">
    <text evidence="2">The sequence shown here is derived from an EMBL/GenBank/DDBJ whole genome shotgun (WGS) entry which is preliminary data.</text>
</comment>
<evidence type="ECO:0000313" key="3">
    <source>
        <dbReference type="Proteomes" id="UP001311232"/>
    </source>
</evidence>
<evidence type="ECO:0000313" key="2">
    <source>
        <dbReference type="EMBL" id="KAK5600977.1"/>
    </source>
</evidence>
<sequence>MIENQCEKTKTLSTVAASDIQGRFGQLEPHALSQNVQCTFCDRSDLVCSERRWDRSDIKSRIFNMLECLAPVILFPKDKQACSLLNVTCSQPEIEVTETQKRITPNSTPPSSAAQVKPRTWSPPTLGRQNAQHRAGKNNPTPNTSDRNKFIIAPGTQKDQSREGTLGMPTRALCRLHGLRLARHIPRSHRQPDGSPPLQDVARSPTQTKSNKGGQSPCRSPIAPSEIPRPSPHLQSPPNQHRQQDRRTTPCPQAQQFLI</sequence>
<reference evidence="2 3" key="1">
    <citation type="submission" date="2021-06" db="EMBL/GenBank/DDBJ databases">
        <authorList>
            <person name="Palmer J.M."/>
        </authorList>
    </citation>
    <scope>NUCLEOTIDE SEQUENCE [LARGE SCALE GENOMIC DNA]</scope>
    <source>
        <strain evidence="2 3">MEX-2019</strain>
        <tissue evidence="2">Muscle</tissue>
    </source>
</reference>
<feature type="compositionally biased region" description="Polar residues" evidence="1">
    <location>
        <begin position="102"/>
        <end position="114"/>
    </location>
</feature>
<gene>
    <name evidence="2" type="ORF">CRENBAI_005937</name>
</gene>
<feature type="region of interest" description="Disordered" evidence="1">
    <location>
        <begin position="98"/>
        <end position="149"/>
    </location>
</feature>
<feature type="compositionally biased region" description="Polar residues" evidence="1">
    <location>
        <begin position="127"/>
        <end position="145"/>
    </location>
</feature>
<organism evidence="2 3">
    <name type="scientific">Crenichthys baileyi</name>
    <name type="common">White River springfish</name>
    <dbReference type="NCBI Taxonomy" id="28760"/>
    <lineage>
        <taxon>Eukaryota</taxon>
        <taxon>Metazoa</taxon>
        <taxon>Chordata</taxon>
        <taxon>Craniata</taxon>
        <taxon>Vertebrata</taxon>
        <taxon>Euteleostomi</taxon>
        <taxon>Actinopterygii</taxon>
        <taxon>Neopterygii</taxon>
        <taxon>Teleostei</taxon>
        <taxon>Neoteleostei</taxon>
        <taxon>Acanthomorphata</taxon>
        <taxon>Ovalentaria</taxon>
        <taxon>Atherinomorphae</taxon>
        <taxon>Cyprinodontiformes</taxon>
        <taxon>Goodeidae</taxon>
        <taxon>Crenichthys</taxon>
    </lineage>
</organism>
<dbReference type="EMBL" id="JAHHUM010002734">
    <property type="protein sequence ID" value="KAK5600977.1"/>
    <property type="molecule type" value="Genomic_DNA"/>
</dbReference>
<accession>A0AAV9QXY2</accession>
<feature type="region of interest" description="Disordered" evidence="1">
    <location>
        <begin position="186"/>
        <end position="259"/>
    </location>
</feature>
<feature type="compositionally biased region" description="Polar residues" evidence="1">
    <location>
        <begin position="204"/>
        <end position="218"/>
    </location>
</feature>
<dbReference type="AlphaFoldDB" id="A0AAV9QXY2"/>
<feature type="compositionally biased region" description="Polar residues" evidence="1">
    <location>
        <begin position="250"/>
        <end position="259"/>
    </location>
</feature>
<evidence type="ECO:0000256" key="1">
    <source>
        <dbReference type="SAM" id="MobiDB-lite"/>
    </source>
</evidence>
<protein>
    <submittedName>
        <fullName evidence="2">Uncharacterized protein</fullName>
    </submittedName>
</protein>
<name>A0AAV9QXY2_9TELE</name>
<proteinExistence type="predicted"/>
<dbReference type="Proteomes" id="UP001311232">
    <property type="component" value="Unassembled WGS sequence"/>
</dbReference>
<keyword evidence="3" id="KW-1185">Reference proteome</keyword>